<reference evidence="5" key="1">
    <citation type="journal article" date="2020" name="bioRxiv">
        <title>Chromosome-level reference genome of the European wasp spider Argiope bruennichi: a resource for studies on range expansion and evolutionary adaptation.</title>
        <authorList>
            <person name="Sheffer M.M."/>
            <person name="Hoppe A."/>
            <person name="Krehenwinkel H."/>
            <person name="Uhl G."/>
            <person name="Kuss A.W."/>
            <person name="Jensen L."/>
            <person name="Jensen C."/>
            <person name="Gillespie R.G."/>
            <person name="Hoff K.J."/>
            <person name="Prost S."/>
        </authorList>
    </citation>
    <scope>NUCLEOTIDE SEQUENCE</scope>
</reference>
<keyword evidence="2" id="KW-0963">Cytoplasm</keyword>
<name>A0A8T0FB73_ARGBR</name>
<evidence type="ECO:0000256" key="3">
    <source>
        <dbReference type="ARBA" id="ARBA00023212"/>
    </source>
</evidence>
<dbReference type="InterPro" id="IPR001611">
    <property type="entry name" value="Leu-rich_rpt"/>
</dbReference>
<evidence type="ECO:0000313" key="6">
    <source>
        <dbReference type="Proteomes" id="UP000807504"/>
    </source>
</evidence>
<dbReference type="PANTHER" id="PTHR24107:SF2">
    <property type="entry name" value="NLR FAMILY CARD DOMAIN CONTAINING 3"/>
    <property type="match status" value="1"/>
</dbReference>
<accession>A0A8T0FB73</accession>
<dbReference type="SUPFAM" id="SSF52047">
    <property type="entry name" value="RNI-like"/>
    <property type="match status" value="1"/>
</dbReference>
<dbReference type="InterPro" id="IPR052410">
    <property type="entry name" value="DRC5"/>
</dbReference>
<evidence type="ECO:0000256" key="2">
    <source>
        <dbReference type="ARBA" id="ARBA00022490"/>
    </source>
</evidence>
<dbReference type="AlphaFoldDB" id="A0A8T0FB73"/>
<gene>
    <name evidence="5" type="ORF">HNY73_009102</name>
</gene>
<comment type="caution">
    <text evidence="5">The sequence shown here is derived from an EMBL/GenBank/DDBJ whole genome shotgun (WGS) entry which is preliminary data.</text>
</comment>
<sequence>MEIAAALAKIDRTKELILSRNDAGPDCGLVFGSLISKCSALEKLDLSYNHIEIGAAGLFNALKNSNLKHLDFSKNGINDMIASDIAKGLRTNKTLQILDLSSNHITNKGISEIAPAFKKCTTLEVLRLNNNPFHGPGASVVLNSIGENLKLLDLSSIKGNLTFEKTLAKYKKSGRTIQVLYGSKVRYDLFSREYWKTDTDTINETNALACAQKLADEKGLSLKNVFKGIHASFLLQKFEAAQSADEDTKKDDKEDAGKMTIDNFAKGLVNSPLAVPKATAIELAKALSVEEKVDLWDIIPRIKLRPDDLAVKPKVKKQEPPAEKSKDKKKKK</sequence>
<dbReference type="InterPro" id="IPR032675">
    <property type="entry name" value="LRR_dom_sf"/>
</dbReference>
<dbReference type="Proteomes" id="UP000807504">
    <property type="component" value="Unassembled WGS sequence"/>
</dbReference>
<reference evidence="5" key="2">
    <citation type="submission" date="2020-06" db="EMBL/GenBank/DDBJ databases">
        <authorList>
            <person name="Sheffer M."/>
        </authorList>
    </citation>
    <scope>NUCLEOTIDE SEQUENCE</scope>
</reference>
<dbReference type="GO" id="GO:0005856">
    <property type="term" value="C:cytoskeleton"/>
    <property type="evidence" value="ECO:0007669"/>
    <property type="project" value="UniProtKB-SubCell"/>
</dbReference>
<evidence type="ECO:0000313" key="5">
    <source>
        <dbReference type="EMBL" id="KAF8787515.1"/>
    </source>
</evidence>
<protein>
    <submittedName>
        <fullName evidence="5">Leucine-rich repeat-containing protein 74A</fullName>
    </submittedName>
</protein>
<evidence type="ECO:0000256" key="1">
    <source>
        <dbReference type="ARBA" id="ARBA00004245"/>
    </source>
</evidence>
<keyword evidence="6" id="KW-1185">Reference proteome</keyword>
<dbReference type="EMBL" id="JABXBU010000015">
    <property type="protein sequence ID" value="KAF8787515.1"/>
    <property type="molecule type" value="Genomic_DNA"/>
</dbReference>
<feature type="compositionally biased region" description="Basic and acidic residues" evidence="4">
    <location>
        <begin position="309"/>
        <end position="326"/>
    </location>
</feature>
<keyword evidence="3" id="KW-0206">Cytoskeleton</keyword>
<evidence type="ECO:0000256" key="4">
    <source>
        <dbReference type="SAM" id="MobiDB-lite"/>
    </source>
</evidence>
<feature type="region of interest" description="Disordered" evidence="4">
    <location>
        <begin position="309"/>
        <end position="332"/>
    </location>
</feature>
<dbReference type="SMART" id="SM00368">
    <property type="entry name" value="LRR_RI"/>
    <property type="match status" value="3"/>
</dbReference>
<organism evidence="5 6">
    <name type="scientific">Argiope bruennichi</name>
    <name type="common">Wasp spider</name>
    <name type="synonym">Aranea bruennichi</name>
    <dbReference type="NCBI Taxonomy" id="94029"/>
    <lineage>
        <taxon>Eukaryota</taxon>
        <taxon>Metazoa</taxon>
        <taxon>Ecdysozoa</taxon>
        <taxon>Arthropoda</taxon>
        <taxon>Chelicerata</taxon>
        <taxon>Arachnida</taxon>
        <taxon>Araneae</taxon>
        <taxon>Araneomorphae</taxon>
        <taxon>Entelegynae</taxon>
        <taxon>Araneoidea</taxon>
        <taxon>Araneidae</taxon>
        <taxon>Argiope</taxon>
    </lineage>
</organism>
<dbReference type="PANTHER" id="PTHR24107">
    <property type="entry name" value="YNEIN REGULATORY COMPLEX SUBUNIT 5"/>
    <property type="match status" value="1"/>
</dbReference>
<dbReference type="Gene3D" id="3.80.10.10">
    <property type="entry name" value="Ribonuclease Inhibitor"/>
    <property type="match status" value="1"/>
</dbReference>
<dbReference type="Pfam" id="PF13516">
    <property type="entry name" value="LRR_6"/>
    <property type="match status" value="4"/>
</dbReference>
<proteinExistence type="predicted"/>
<comment type="subcellular location">
    <subcellularLocation>
        <location evidence="1">Cytoplasm</location>
        <location evidence="1">Cytoskeleton</location>
    </subcellularLocation>
</comment>